<evidence type="ECO:0000256" key="3">
    <source>
        <dbReference type="ARBA" id="ARBA00020324"/>
    </source>
</evidence>
<evidence type="ECO:0000259" key="15">
    <source>
        <dbReference type="PROSITE" id="PS50053"/>
    </source>
</evidence>
<keyword evidence="4 13" id="KW-0540">Nuclease</keyword>
<dbReference type="InterPro" id="IPR006084">
    <property type="entry name" value="XPG/Rad2"/>
</dbReference>
<dbReference type="SUPFAM" id="SSF88723">
    <property type="entry name" value="PIN domain-like"/>
    <property type="match status" value="1"/>
</dbReference>
<keyword evidence="9 13" id="KW-0460">Magnesium</keyword>
<dbReference type="WBParaSite" id="PSAMB.scaffold5454size11643.g26724.t1">
    <property type="protein sequence ID" value="PSAMB.scaffold5454size11643.g26724.t1"/>
    <property type="gene ID" value="PSAMB.scaffold5454size11643.g26724"/>
</dbReference>
<evidence type="ECO:0000313" key="17">
    <source>
        <dbReference type="WBParaSite" id="PSAMB.scaffold5454size11643.g26724.t1"/>
    </source>
</evidence>
<keyword evidence="12 13" id="KW-0539">Nucleus</keyword>
<comment type="similarity">
    <text evidence="2 13">Belongs to the XPG/RAD2 endonuclease family. EXO1 subfamily.</text>
</comment>
<keyword evidence="10 13" id="KW-0267">Excision nuclease</keyword>
<evidence type="ECO:0000256" key="14">
    <source>
        <dbReference type="SAM" id="MobiDB-lite"/>
    </source>
</evidence>
<dbReference type="InterPro" id="IPR029060">
    <property type="entry name" value="PIN-like_dom_sf"/>
</dbReference>
<dbReference type="GO" id="GO:0017108">
    <property type="term" value="F:5'-flap endonuclease activity"/>
    <property type="evidence" value="ECO:0007669"/>
    <property type="project" value="TreeGrafter"/>
</dbReference>
<evidence type="ECO:0000256" key="8">
    <source>
        <dbReference type="ARBA" id="ARBA00022801"/>
    </source>
</evidence>
<dbReference type="SMART" id="SM00485">
    <property type="entry name" value="XPGN"/>
    <property type="match status" value="1"/>
</dbReference>
<dbReference type="AlphaFoldDB" id="A0A914WVW5"/>
<keyword evidence="13" id="KW-0269">Exonuclease</keyword>
<sequence>MGIGGLIPFVEKACRKGIIKEFQGKSIAVDVSCLLHKGSVYCMDKLAQGQETDFYVAYVLKYVQMLLMHHCHVVMVFDGRSVPAKKGINDGRREKRNANRARGFALLAEGKTAEAYEFFRKSTEITFKMVHRTIQACRKLNNVDVIVAPYESDAQLAYLSQQKLVHAVVTEDSDLIVYGCEKVIFKLEAPSGDCTIYDKAMLPSCQTRHTLSGENFDFVKFRRICILTGCDYLETGLPGVGLKKASEFFSKTSERDLAMALPRIPRYLNLSVKITSDFISDFVRAENTFLHQVVFDPRRRCQLPLNPYENDKEGVPMDHTRLPYAGKILSDDEATQFALGNRDHSGAIVDDYRLPDPLPEWSMWNSNRAPKSFSESPNRGSPLKPTSTHSSSLGAFGAISPVKRVAPQKRLRNSPAKPPPDSAPLMRRSSKSSFNDDILKIYGYALPMDTGAESGSGCAGSQSPAAATAMRSPYFSAVRSSSASSNPFKKPRPATDEIESKKEGNGDGGVSLLDELDKNESTQTTTVARSSISPEKPTCRASGLTRTSSRDSNPFARFECQPVGLAHAAAACRK</sequence>
<dbReference type="GO" id="GO:0005634">
    <property type="term" value="C:nucleus"/>
    <property type="evidence" value="ECO:0007669"/>
    <property type="project" value="UniProtKB-SubCell"/>
</dbReference>
<dbReference type="SMART" id="SM00279">
    <property type="entry name" value="HhH2"/>
    <property type="match status" value="1"/>
</dbReference>
<feature type="domain" description="Ubiquitin-like" evidence="15">
    <location>
        <begin position="268"/>
        <end position="333"/>
    </location>
</feature>
<keyword evidence="8 13" id="KW-0378">Hydrolase</keyword>
<comment type="cofactor">
    <cofactor evidence="13">
        <name>Mg(2+)</name>
        <dbReference type="ChEBI" id="CHEBI:18420"/>
    </cofactor>
    <text evidence="13">Binds 2 magnesium ions per subunit. They probably participate in the reaction catalyzed by the enzyme. May bind an additional third magnesium ion after substrate binding.</text>
</comment>
<evidence type="ECO:0000256" key="7">
    <source>
        <dbReference type="ARBA" id="ARBA00022769"/>
    </source>
</evidence>
<dbReference type="GO" id="GO:0006310">
    <property type="term" value="P:DNA recombination"/>
    <property type="evidence" value="ECO:0007669"/>
    <property type="project" value="TreeGrafter"/>
</dbReference>
<dbReference type="InterPro" id="IPR006086">
    <property type="entry name" value="XPG-I_dom"/>
</dbReference>
<evidence type="ECO:0000256" key="4">
    <source>
        <dbReference type="ARBA" id="ARBA00022722"/>
    </source>
</evidence>
<keyword evidence="6 13" id="KW-0227">DNA damage</keyword>
<feature type="compositionally biased region" description="Polar residues" evidence="14">
    <location>
        <begin position="521"/>
        <end position="533"/>
    </location>
</feature>
<comment type="subcellular location">
    <subcellularLocation>
        <location evidence="1 13">Nucleus</location>
    </subcellularLocation>
</comment>
<evidence type="ECO:0000256" key="1">
    <source>
        <dbReference type="ARBA" id="ARBA00004123"/>
    </source>
</evidence>
<proteinExistence type="inferred from homology"/>
<protein>
    <recommendedName>
        <fullName evidence="3 13">Exonuclease 1</fullName>
        <ecNumber evidence="13">3.1.-.-</ecNumber>
    </recommendedName>
</protein>
<evidence type="ECO:0000313" key="16">
    <source>
        <dbReference type="Proteomes" id="UP000887566"/>
    </source>
</evidence>
<dbReference type="FunFam" id="3.40.50.1010:FF:000002">
    <property type="entry name" value="Exonuclease 1, putative"/>
    <property type="match status" value="1"/>
</dbReference>
<feature type="compositionally biased region" description="Polar residues" evidence="14">
    <location>
        <begin position="369"/>
        <end position="393"/>
    </location>
</feature>
<dbReference type="GO" id="GO:0046872">
    <property type="term" value="F:metal ion binding"/>
    <property type="evidence" value="ECO:0007669"/>
    <property type="project" value="UniProtKB-UniRule"/>
</dbReference>
<evidence type="ECO:0000256" key="11">
    <source>
        <dbReference type="ARBA" id="ARBA00023204"/>
    </source>
</evidence>
<dbReference type="SMART" id="SM00484">
    <property type="entry name" value="XPGI"/>
    <property type="match status" value="1"/>
</dbReference>
<reference evidence="17" key="1">
    <citation type="submission" date="2022-11" db="UniProtKB">
        <authorList>
            <consortium name="WormBaseParasite"/>
        </authorList>
    </citation>
    <scope>IDENTIFICATION</scope>
</reference>
<dbReference type="PROSITE" id="PS50053">
    <property type="entry name" value="UBIQUITIN_2"/>
    <property type="match status" value="1"/>
</dbReference>
<evidence type="ECO:0000256" key="12">
    <source>
        <dbReference type="ARBA" id="ARBA00023242"/>
    </source>
</evidence>
<keyword evidence="5 13" id="KW-0479">Metal-binding</keyword>
<dbReference type="InterPro" id="IPR036279">
    <property type="entry name" value="5-3_exonuclease_C_sf"/>
</dbReference>
<dbReference type="Pfam" id="PF00867">
    <property type="entry name" value="XPG_I"/>
    <property type="match status" value="1"/>
</dbReference>
<organism evidence="16 17">
    <name type="scientific">Plectus sambesii</name>
    <dbReference type="NCBI Taxonomy" id="2011161"/>
    <lineage>
        <taxon>Eukaryota</taxon>
        <taxon>Metazoa</taxon>
        <taxon>Ecdysozoa</taxon>
        <taxon>Nematoda</taxon>
        <taxon>Chromadorea</taxon>
        <taxon>Plectida</taxon>
        <taxon>Plectina</taxon>
        <taxon>Plectoidea</taxon>
        <taxon>Plectidae</taxon>
        <taxon>Plectus</taxon>
    </lineage>
</organism>
<dbReference type="SUPFAM" id="SSF47807">
    <property type="entry name" value="5' to 3' exonuclease, C-terminal subdomain"/>
    <property type="match status" value="1"/>
</dbReference>
<accession>A0A914WVW5</accession>
<evidence type="ECO:0000256" key="9">
    <source>
        <dbReference type="ARBA" id="ARBA00022842"/>
    </source>
</evidence>
<feature type="region of interest" description="Disordered" evidence="14">
    <location>
        <begin position="478"/>
        <end position="555"/>
    </location>
</feature>
<dbReference type="InterPro" id="IPR044752">
    <property type="entry name" value="PIN-like_EXO1"/>
</dbReference>
<keyword evidence="13" id="KW-0238">DNA-binding</keyword>
<dbReference type="PRINTS" id="PR00853">
    <property type="entry name" value="XPGRADSUPER"/>
</dbReference>
<dbReference type="PANTHER" id="PTHR11081">
    <property type="entry name" value="FLAP ENDONUCLEASE FAMILY MEMBER"/>
    <property type="match status" value="1"/>
</dbReference>
<keyword evidence="16" id="KW-1185">Reference proteome</keyword>
<dbReference type="InterPro" id="IPR008918">
    <property type="entry name" value="HhH2"/>
</dbReference>
<dbReference type="Pfam" id="PF00752">
    <property type="entry name" value="XPG_N"/>
    <property type="match status" value="1"/>
</dbReference>
<feature type="compositionally biased region" description="Low complexity" evidence="14">
    <location>
        <begin position="478"/>
        <end position="488"/>
    </location>
</feature>
<comment type="function">
    <text evidence="13">5'-&gt;3' double-stranded DNA exonuclease which may also possess a cryptic 3'-&gt;5' double-stranded DNA exonuclease activity. Functions in DNA mismatch repair.</text>
</comment>
<feature type="compositionally biased region" description="Basic and acidic residues" evidence="14">
    <location>
        <begin position="493"/>
        <end position="505"/>
    </location>
</feature>
<evidence type="ECO:0000256" key="13">
    <source>
        <dbReference type="RuleBase" id="RU910737"/>
    </source>
</evidence>
<dbReference type="FunFam" id="1.10.150.20:FF:000011">
    <property type="entry name" value="exonuclease 1"/>
    <property type="match status" value="1"/>
</dbReference>
<dbReference type="Gene3D" id="3.40.50.1010">
    <property type="entry name" value="5'-nuclease"/>
    <property type="match status" value="1"/>
</dbReference>
<name>A0A914WVW5_9BILA</name>
<dbReference type="GO" id="GO:0035312">
    <property type="term" value="F:5'-3' DNA exonuclease activity"/>
    <property type="evidence" value="ECO:0007669"/>
    <property type="project" value="UniProtKB-UniRule"/>
</dbReference>
<dbReference type="GO" id="GO:0003677">
    <property type="term" value="F:DNA binding"/>
    <property type="evidence" value="ECO:0007669"/>
    <property type="project" value="UniProtKB-UniRule"/>
</dbReference>
<evidence type="ECO:0000256" key="6">
    <source>
        <dbReference type="ARBA" id="ARBA00022763"/>
    </source>
</evidence>
<dbReference type="InterPro" id="IPR006085">
    <property type="entry name" value="XPG_DNA_repair_N"/>
</dbReference>
<dbReference type="EC" id="3.1.-.-" evidence="13"/>
<dbReference type="GO" id="GO:0006298">
    <property type="term" value="P:mismatch repair"/>
    <property type="evidence" value="ECO:0007669"/>
    <property type="project" value="TreeGrafter"/>
</dbReference>
<feature type="region of interest" description="Disordered" evidence="14">
    <location>
        <begin position="369"/>
        <end position="430"/>
    </location>
</feature>
<dbReference type="InterPro" id="IPR000626">
    <property type="entry name" value="Ubiquitin-like_dom"/>
</dbReference>
<dbReference type="Proteomes" id="UP000887566">
    <property type="component" value="Unplaced"/>
</dbReference>
<dbReference type="CDD" id="cd09857">
    <property type="entry name" value="PIN_EXO1"/>
    <property type="match status" value="1"/>
</dbReference>
<evidence type="ECO:0000256" key="10">
    <source>
        <dbReference type="ARBA" id="ARBA00022881"/>
    </source>
</evidence>
<evidence type="ECO:0000256" key="5">
    <source>
        <dbReference type="ARBA" id="ARBA00022723"/>
    </source>
</evidence>
<dbReference type="PANTHER" id="PTHR11081:SF8">
    <property type="entry name" value="EXONUCLEASE 1"/>
    <property type="match status" value="1"/>
</dbReference>
<keyword evidence="7 13" id="KW-0228">DNA excision</keyword>
<evidence type="ECO:0000256" key="2">
    <source>
        <dbReference type="ARBA" id="ARBA00010563"/>
    </source>
</evidence>
<dbReference type="Gene3D" id="1.10.150.20">
    <property type="entry name" value="5' to 3' exonuclease, C-terminal subdomain"/>
    <property type="match status" value="1"/>
</dbReference>
<keyword evidence="11 13" id="KW-0234">DNA repair</keyword>